<dbReference type="Proteomes" id="UP001055811">
    <property type="component" value="Linkage Group LG03"/>
</dbReference>
<gene>
    <name evidence="1" type="ORF">L2E82_16244</name>
</gene>
<dbReference type="EMBL" id="CM042011">
    <property type="protein sequence ID" value="KAI3766192.1"/>
    <property type="molecule type" value="Genomic_DNA"/>
</dbReference>
<accession>A0ACB9F501</accession>
<evidence type="ECO:0000313" key="1">
    <source>
        <dbReference type="EMBL" id="KAI3766192.1"/>
    </source>
</evidence>
<keyword evidence="2" id="KW-1185">Reference proteome</keyword>
<organism evidence="1 2">
    <name type="scientific">Cichorium intybus</name>
    <name type="common">Chicory</name>
    <dbReference type="NCBI Taxonomy" id="13427"/>
    <lineage>
        <taxon>Eukaryota</taxon>
        <taxon>Viridiplantae</taxon>
        <taxon>Streptophyta</taxon>
        <taxon>Embryophyta</taxon>
        <taxon>Tracheophyta</taxon>
        <taxon>Spermatophyta</taxon>
        <taxon>Magnoliopsida</taxon>
        <taxon>eudicotyledons</taxon>
        <taxon>Gunneridae</taxon>
        <taxon>Pentapetalae</taxon>
        <taxon>asterids</taxon>
        <taxon>campanulids</taxon>
        <taxon>Asterales</taxon>
        <taxon>Asteraceae</taxon>
        <taxon>Cichorioideae</taxon>
        <taxon>Cichorieae</taxon>
        <taxon>Cichoriinae</taxon>
        <taxon>Cichorium</taxon>
    </lineage>
</organism>
<reference evidence="1 2" key="2">
    <citation type="journal article" date="2022" name="Mol. Ecol. Resour.">
        <title>The genomes of chicory, endive, great burdock and yacon provide insights into Asteraceae paleo-polyploidization history and plant inulin production.</title>
        <authorList>
            <person name="Fan W."/>
            <person name="Wang S."/>
            <person name="Wang H."/>
            <person name="Wang A."/>
            <person name="Jiang F."/>
            <person name="Liu H."/>
            <person name="Zhao H."/>
            <person name="Xu D."/>
            <person name="Zhang Y."/>
        </authorList>
    </citation>
    <scope>NUCLEOTIDE SEQUENCE [LARGE SCALE GENOMIC DNA]</scope>
    <source>
        <strain evidence="2">cv. Punajuju</strain>
        <tissue evidence="1">Leaves</tissue>
    </source>
</reference>
<reference evidence="2" key="1">
    <citation type="journal article" date="2022" name="Mol. Ecol. Resour.">
        <title>The genomes of chicory, endive, great burdock and yacon provide insights into Asteraceae palaeo-polyploidization history and plant inulin production.</title>
        <authorList>
            <person name="Fan W."/>
            <person name="Wang S."/>
            <person name="Wang H."/>
            <person name="Wang A."/>
            <person name="Jiang F."/>
            <person name="Liu H."/>
            <person name="Zhao H."/>
            <person name="Xu D."/>
            <person name="Zhang Y."/>
        </authorList>
    </citation>
    <scope>NUCLEOTIDE SEQUENCE [LARGE SCALE GENOMIC DNA]</scope>
    <source>
        <strain evidence="2">cv. Punajuju</strain>
    </source>
</reference>
<sequence>MEESRYQPHEIEQTLEGFVVLPDHMPPTEMHDIDVNVRVFEHEEDTDGDDELINDTQVYLAKEIVKRNISKRILMNKLNKVVHDNDINGPFMDKAIALEYECL</sequence>
<comment type="caution">
    <text evidence="1">The sequence shown here is derived from an EMBL/GenBank/DDBJ whole genome shotgun (WGS) entry which is preliminary data.</text>
</comment>
<name>A0ACB9F501_CICIN</name>
<evidence type="ECO:0000313" key="2">
    <source>
        <dbReference type="Proteomes" id="UP001055811"/>
    </source>
</evidence>
<proteinExistence type="predicted"/>
<protein>
    <submittedName>
        <fullName evidence="1">Uncharacterized protein</fullName>
    </submittedName>
</protein>